<evidence type="ECO:0000256" key="1">
    <source>
        <dbReference type="SAM" id="MobiDB-lite"/>
    </source>
</evidence>
<reference evidence="3 4" key="1">
    <citation type="submission" date="2019-04" db="EMBL/GenBank/DDBJ databases">
        <title>Friends and foes A comparative genomics study of 23 Aspergillus species from section Flavi.</title>
        <authorList>
            <consortium name="DOE Joint Genome Institute"/>
            <person name="Kjaerbolling I."/>
            <person name="Vesth T."/>
            <person name="Frisvad J.C."/>
            <person name="Nybo J.L."/>
            <person name="Theobald S."/>
            <person name="Kildgaard S."/>
            <person name="Isbrandt T."/>
            <person name="Kuo A."/>
            <person name="Sato A."/>
            <person name="Lyhne E.K."/>
            <person name="Kogle M.E."/>
            <person name="Wiebenga A."/>
            <person name="Kun R.S."/>
            <person name="Lubbers R.J."/>
            <person name="Makela M.R."/>
            <person name="Barry K."/>
            <person name="Chovatia M."/>
            <person name="Clum A."/>
            <person name="Daum C."/>
            <person name="Haridas S."/>
            <person name="He G."/>
            <person name="LaButti K."/>
            <person name="Lipzen A."/>
            <person name="Mondo S."/>
            <person name="Riley R."/>
            <person name="Salamov A."/>
            <person name="Simmons B.A."/>
            <person name="Magnuson J.K."/>
            <person name="Henrissat B."/>
            <person name="Mortensen U.H."/>
            <person name="Larsen T.O."/>
            <person name="Devries R.P."/>
            <person name="Grigoriev I.V."/>
            <person name="Machida M."/>
            <person name="Baker S.E."/>
            <person name="Andersen M.R."/>
        </authorList>
    </citation>
    <scope>NUCLEOTIDE SEQUENCE [LARGE SCALE GENOMIC DNA]</scope>
    <source>
        <strain evidence="3 4">CBS 117626</strain>
    </source>
</reference>
<evidence type="ECO:0000256" key="2">
    <source>
        <dbReference type="SAM" id="SignalP"/>
    </source>
</evidence>
<name>A0A5N6UC67_ASPTM</name>
<organism evidence="3 4">
    <name type="scientific">Aspergillus tamarii</name>
    <dbReference type="NCBI Taxonomy" id="41984"/>
    <lineage>
        <taxon>Eukaryota</taxon>
        <taxon>Fungi</taxon>
        <taxon>Dikarya</taxon>
        <taxon>Ascomycota</taxon>
        <taxon>Pezizomycotina</taxon>
        <taxon>Eurotiomycetes</taxon>
        <taxon>Eurotiomycetidae</taxon>
        <taxon>Eurotiales</taxon>
        <taxon>Aspergillaceae</taxon>
        <taxon>Aspergillus</taxon>
        <taxon>Aspergillus subgen. Circumdati</taxon>
    </lineage>
</organism>
<keyword evidence="2" id="KW-0732">Signal</keyword>
<feature type="chain" id="PRO_5024896494" evidence="2">
    <location>
        <begin position="19"/>
        <end position="210"/>
    </location>
</feature>
<feature type="region of interest" description="Disordered" evidence="1">
    <location>
        <begin position="109"/>
        <end position="130"/>
    </location>
</feature>
<sequence length="210" mass="21114">MHLPTFFTLACMAVSATAFQYPDFVPLHRRQDPGTPEYDCHANCGGVIIAARKEGYCDTDTFKTELSDCLNCALKYDIWKYYGASVSKAATGCGVDATPVEASSTTATTAASASATETENSVTLSPSSTLTDTAATTGVTSAASSVAPSSNGAVSSTPAASTVVSSATPSQNSTGGASPSVSLFPGAASTNSRDGLLLSVIAGCLAVALL</sequence>
<protein>
    <submittedName>
        <fullName evidence="3">Uncharacterized protein</fullName>
    </submittedName>
</protein>
<dbReference type="OrthoDB" id="4160690at2759"/>
<dbReference type="Proteomes" id="UP000326950">
    <property type="component" value="Unassembled WGS sequence"/>
</dbReference>
<accession>A0A5N6UC67</accession>
<feature type="signal peptide" evidence="2">
    <location>
        <begin position="1"/>
        <end position="18"/>
    </location>
</feature>
<gene>
    <name evidence="3" type="ORF">BDV40DRAFT_91051</name>
</gene>
<keyword evidence="4" id="KW-1185">Reference proteome</keyword>
<evidence type="ECO:0000313" key="4">
    <source>
        <dbReference type="Proteomes" id="UP000326950"/>
    </source>
</evidence>
<dbReference type="AlphaFoldDB" id="A0A5N6UC67"/>
<evidence type="ECO:0000313" key="3">
    <source>
        <dbReference type="EMBL" id="KAE8156156.1"/>
    </source>
</evidence>
<proteinExistence type="predicted"/>
<dbReference type="EMBL" id="ML738776">
    <property type="protein sequence ID" value="KAE8156156.1"/>
    <property type="molecule type" value="Genomic_DNA"/>
</dbReference>